<name>A0A1F5MFM7_9BACT</name>
<evidence type="ECO:0000259" key="2">
    <source>
        <dbReference type="PROSITE" id="PS50164"/>
    </source>
</evidence>
<proteinExistence type="inferred from homology"/>
<evidence type="ECO:0000313" key="4">
    <source>
        <dbReference type="Proteomes" id="UP000183317"/>
    </source>
</evidence>
<dbReference type="AlphaFoldDB" id="A0A1F5MFM7"/>
<dbReference type="Pfam" id="PF01541">
    <property type="entry name" value="GIY-YIG"/>
    <property type="match status" value="1"/>
</dbReference>
<dbReference type="SUPFAM" id="SSF82771">
    <property type="entry name" value="GIY-YIG endonuclease"/>
    <property type="match status" value="1"/>
</dbReference>
<sequence length="97" mass="11602">MVSRYFYVYVLSNFRRTVLYTGITSNLVKRVYEHKNNLADGFSKKYGVHDLLYYEVFDNPNSAIEREKQIKGWSRKKKDQLIIQFNPKLKDLYGEIV</sequence>
<comment type="caution">
    <text evidence="3">The sequence shown here is derived from an EMBL/GenBank/DDBJ whole genome shotgun (WGS) entry which is preliminary data.</text>
</comment>
<organism evidence="3 4">
    <name type="scientific">Candidatus Daviesbacteria bacterium RIFCSPLOWO2_02_FULL_36_8</name>
    <dbReference type="NCBI Taxonomy" id="1797793"/>
    <lineage>
        <taxon>Bacteria</taxon>
        <taxon>Candidatus Daviesiibacteriota</taxon>
    </lineage>
</organism>
<dbReference type="PROSITE" id="PS50164">
    <property type="entry name" value="GIY_YIG"/>
    <property type="match status" value="1"/>
</dbReference>
<evidence type="ECO:0000313" key="3">
    <source>
        <dbReference type="EMBL" id="OGE64172.1"/>
    </source>
</evidence>
<dbReference type="Proteomes" id="UP000183317">
    <property type="component" value="Unassembled WGS sequence"/>
</dbReference>
<feature type="domain" description="GIY-YIG" evidence="2">
    <location>
        <begin position="4"/>
        <end position="80"/>
    </location>
</feature>
<dbReference type="PANTHER" id="PTHR34477">
    <property type="entry name" value="UPF0213 PROTEIN YHBQ"/>
    <property type="match status" value="1"/>
</dbReference>
<dbReference type="EMBL" id="MFDU01000033">
    <property type="protein sequence ID" value="OGE64172.1"/>
    <property type="molecule type" value="Genomic_DNA"/>
</dbReference>
<dbReference type="SMART" id="SM00465">
    <property type="entry name" value="GIYc"/>
    <property type="match status" value="1"/>
</dbReference>
<accession>A0A1F5MFM7</accession>
<comment type="similarity">
    <text evidence="1">Belongs to the UPF0213 family.</text>
</comment>
<dbReference type="PANTHER" id="PTHR34477:SF5">
    <property type="entry name" value="BSL5627 PROTEIN"/>
    <property type="match status" value="1"/>
</dbReference>
<gene>
    <name evidence="3" type="ORF">A3J13_00385</name>
</gene>
<dbReference type="CDD" id="cd10448">
    <property type="entry name" value="GIY-YIG_unchar_3"/>
    <property type="match status" value="1"/>
</dbReference>
<dbReference type="InterPro" id="IPR050190">
    <property type="entry name" value="UPF0213_domain"/>
</dbReference>
<protein>
    <submittedName>
        <fullName evidence="3">Excinuclease ABC subunit C</fullName>
    </submittedName>
</protein>
<evidence type="ECO:0000256" key="1">
    <source>
        <dbReference type="ARBA" id="ARBA00007435"/>
    </source>
</evidence>
<dbReference type="Gene3D" id="3.40.1440.10">
    <property type="entry name" value="GIY-YIG endonuclease"/>
    <property type="match status" value="1"/>
</dbReference>
<dbReference type="InterPro" id="IPR000305">
    <property type="entry name" value="GIY-YIG_endonuc"/>
</dbReference>
<dbReference type="InterPro" id="IPR035901">
    <property type="entry name" value="GIY-YIG_endonuc_sf"/>
</dbReference>
<reference evidence="3 4" key="1">
    <citation type="journal article" date="2016" name="Nat. Commun.">
        <title>Thousands of microbial genomes shed light on interconnected biogeochemical processes in an aquifer system.</title>
        <authorList>
            <person name="Anantharaman K."/>
            <person name="Brown C.T."/>
            <person name="Hug L.A."/>
            <person name="Sharon I."/>
            <person name="Castelle C.J."/>
            <person name="Probst A.J."/>
            <person name="Thomas B.C."/>
            <person name="Singh A."/>
            <person name="Wilkins M.J."/>
            <person name="Karaoz U."/>
            <person name="Brodie E.L."/>
            <person name="Williams K.H."/>
            <person name="Hubbard S.S."/>
            <person name="Banfield J.F."/>
        </authorList>
    </citation>
    <scope>NUCLEOTIDE SEQUENCE [LARGE SCALE GENOMIC DNA]</scope>
</reference>